<evidence type="ECO:0000313" key="3">
    <source>
        <dbReference type="Proteomes" id="UP000187158"/>
    </source>
</evidence>
<dbReference type="SMART" id="SM00850">
    <property type="entry name" value="LytTR"/>
    <property type="match status" value="1"/>
</dbReference>
<dbReference type="PROSITE" id="PS50930">
    <property type="entry name" value="HTH_LYTTR"/>
    <property type="match status" value="1"/>
</dbReference>
<dbReference type="Gene3D" id="2.40.50.1020">
    <property type="entry name" value="LytTr DNA-binding domain"/>
    <property type="match status" value="1"/>
</dbReference>
<protein>
    <recommendedName>
        <fullName evidence="1">HTH LytTR-type domain-containing protein</fullName>
    </recommendedName>
</protein>
<evidence type="ECO:0000313" key="2">
    <source>
        <dbReference type="EMBL" id="OMD34646.1"/>
    </source>
</evidence>
<dbReference type="EMBL" id="MPVP01000050">
    <property type="protein sequence ID" value="OMD34646.1"/>
    <property type="molecule type" value="Genomic_DNA"/>
</dbReference>
<organism evidence="2 3">
    <name type="scientific">Paenibacillus odorifer</name>
    <dbReference type="NCBI Taxonomy" id="189426"/>
    <lineage>
        <taxon>Bacteria</taxon>
        <taxon>Bacillati</taxon>
        <taxon>Bacillota</taxon>
        <taxon>Bacilli</taxon>
        <taxon>Bacillales</taxon>
        <taxon>Paenibacillaceae</taxon>
        <taxon>Paenibacillus</taxon>
    </lineage>
</organism>
<dbReference type="InterPro" id="IPR007492">
    <property type="entry name" value="LytTR_DNA-bd_dom"/>
</dbReference>
<reference evidence="2 3" key="1">
    <citation type="submission" date="2016-11" db="EMBL/GenBank/DDBJ databases">
        <title>Paenibacillus species isolates.</title>
        <authorList>
            <person name="Beno S.M."/>
        </authorList>
    </citation>
    <scope>NUCLEOTIDE SEQUENCE [LARGE SCALE GENOMIC DNA]</scope>
    <source>
        <strain evidence="2 3">FSL H7-0433</strain>
    </source>
</reference>
<dbReference type="Pfam" id="PF04397">
    <property type="entry name" value="LytTR"/>
    <property type="match status" value="1"/>
</dbReference>
<gene>
    <name evidence="2" type="ORF">BSO21_10800</name>
</gene>
<sequence>MDILVVKIKSGIAGVIDSRDVIFLQTEGEHTVLHTKEDEYRPAVALRDFAEILVLEGFEQLSKSNLVNLEKAEVYDKLTRKIFFDKHLKGKHTSVSRRNIEKIKDEIPFEDRERQKKKRHGTTV</sequence>
<comment type="caution">
    <text evidence="2">The sequence shown here is derived from an EMBL/GenBank/DDBJ whole genome shotgun (WGS) entry which is preliminary data.</text>
</comment>
<accession>A0ABX3GTD0</accession>
<feature type="domain" description="HTH LytTR-type" evidence="1">
    <location>
        <begin position="4"/>
        <end position="109"/>
    </location>
</feature>
<dbReference type="Proteomes" id="UP000187158">
    <property type="component" value="Unassembled WGS sequence"/>
</dbReference>
<keyword evidence="3" id="KW-1185">Reference proteome</keyword>
<dbReference type="RefSeq" id="WP_076218655.1">
    <property type="nucleotide sequence ID" value="NZ_MPVP01000050.1"/>
</dbReference>
<name>A0ABX3GTD0_9BACL</name>
<evidence type="ECO:0000259" key="1">
    <source>
        <dbReference type="PROSITE" id="PS50930"/>
    </source>
</evidence>
<proteinExistence type="predicted"/>